<dbReference type="Pfam" id="PF16969">
    <property type="entry name" value="SRP68"/>
    <property type="match status" value="1"/>
</dbReference>
<evidence type="ECO:0000256" key="7">
    <source>
        <dbReference type="ARBA" id="ARBA00023242"/>
    </source>
</evidence>
<evidence type="ECO:0000256" key="2">
    <source>
        <dbReference type="ARBA" id="ARBA00004604"/>
    </source>
</evidence>
<dbReference type="EMBL" id="HBHZ01007899">
    <property type="protein sequence ID" value="CAE0193038.1"/>
    <property type="molecule type" value="Transcribed_RNA"/>
</dbReference>
<dbReference type="GO" id="GO:0005786">
    <property type="term" value="C:signal recognition particle, endoplasmic reticulum targeting"/>
    <property type="evidence" value="ECO:0007669"/>
    <property type="project" value="UniProtKB-KW"/>
</dbReference>
<evidence type="ECO:0000256" key="3">
    <source>
        <dbReference type="ARBA" id="ARBA00009352"/>
    </source>
</evidence>
<accession>A0A7S3CDN0</accession>
<gene>
    <name evidence="11" type="ORF">CROS1456_LOCUS6128</name>
    <name evidence="12" type="ORF">HKI87_12g69510</name>
</gene>
<evidence type="ECO:0000313" key="12">
    <source>
        <dbReference type="EMBL" id="WZN65393.1"/>
    </source>
</evidence>
<dbReference type="GO" id="GO:0006614">
    <property type="term" value="P:SRP-dependent cotranslational protein targeting to membrane"/>
    <property type="evidence" value="ECO:0007669"/>
    <property type="project" value="InterPro"/>
</dbReference>
<keyword evidence="7" id="KW-0539">Nucleus</keyword>
<dbReference type="CDD" id="cd15481">
    <property type="entry name" value="SRP68-RBD"/>
    <property type="match status" value="1"/>
</dbReference>
<dbReference type="InterPro" id="IPR034652">
    <property type="entry name" value="SRP68-RBD"/>
</dbReference>
<evidence type="ECO:0000256" key="4">
    <source>
        <dbReference type="ARBA" id="ARBA00022490"/>
    </source>
</evidence>
<evidence type="ECO:0000256" key="5">
    <source>
        <dbReference type="ARBA" id="ARBA00022884"/>
    </source>
</evidence>
<comment type="subcellular location">
    <subcellularLocation>
        <location evidence="1 10">Cytoplasm</location>
    </subcellularLocation>
    <subcellularLocation>
        <location evidence="2">Nucleus</location>
        <location evidence="2">Nucleolus</location>
    </subcellularLocation>
</comment>
<keyword evidence="8 10" id="KW-0687">Ribonucleoprotein</keyword>
<keyword evidence="6 10" id="KW-0733">Signal recognition particle</keyword>
<keyword evidence="5 10" id="KW-0694">RNA-binding</keyword>
<sequence length="620" mass="68515">MAATGSAEEVAEVAERFSLSVFATLRDAQTQQGLKHADYVRYSGYCTRRLRRLYKSMGHKHGKGKYEGRELAAEDVKEARHFLIPLMCAERCWAQALEIKKEIENTKKWRSHRRQHMAKKLRRATKWADELVRLCAARATTRTAMEAEAYASFLKGTQLMEVERRWQGALQHFLQARALYEKLARGGGESFAAEGAIFLELQSEVEPMILFCKYQQQKAQGTSKLSDLQELREATEGASSSLRAQLDTLMSEAEESASLESVEWRGRAVAIPAPRLVSPASDVVAHFKKMEEDGAAGAGDTEALERRLGAYGTLFTLFDTVRQVAQSEKAEVAGGGASAMSQESQDQRRRLEEFERCVSGLMLESKVRRNLELIQSKWASYVPSSKEGRKAVNTTPEEMYRLHEHLKLDVFDLSELASAQGAEDEALYEECSAAMAAIKAILCFFLGEQHNASKRDKEAYLLYNRAVDHGGALEEASARGRGSELFAPILKSAEDVSSLSRIGRCIAHARACVVAPALDRAARGGDSLESAGKAMLLLENLSEASSFVGHPGRKVCALPPTLELLPCQPFLLDTAIDHIEYPEVPTEKTRAKERPREVASEGVGQSILGGVTSMFGWGSK</sequence>
<dbReference type="GO" id="GO:0005047">
    <property type="term" value="F:signal recognition particle binding"/>
    <property type="evidence" value="ECO:0007669"/>
    <property type="project" value="InterPro"/>
</dbReference>
<evidence type="ECO:0000256" key="1">
    <source>
        <dbReference type="ARBA" id="ARBA00004496"/>
    </source>
</evidence>
<evidence type="ECO:0000313" key="13">
    <source>
        <dbReference type="Proteomes" id="UP001472866"/>
    </source>
</evidence>
<evidence type="ECO:0000256" key="10">
    <source>
        <dbReference type="PIRNR" id="PIRNR038995"/>
    </source>
</evidence>
<keyword evidence="13" id="KW-1185">Reference proteome</keyword>
<dbReference type="InterPro" id="IPR038253">
    <property type="entry name" value="SRP68_N_sf"/>
</dbReference>
<organism evidence="11">
    <name type="scientific">Chloropicon roscoffensis</name>
    <dbReference type="NCBI Taxonomy" id="1461544"/>
    <lineage>
        <taxon>Eukaryota</taxon>
        <taxon>Viridiplantae</taxon>
        <taxon>Chlorophyta</taxon>
        <taxon>Chloropicophyceae</taxon>
        <taxon>Chloropicales</taxon>
        <taxon>Chloropicaceae</taxon>
        <taxon>Chloropicon</taxon>
    </lineage>
</organism>
<dbReference type="PANTHER" id="PTHR12860">
    <property type="entry name" value="SIGNAL RECOGNITION PARTICLE 68 KDA PROTEIN"/>
    <property type="match status" value="1"/>
</dbReference>
<dbReference type="Proteomes" id="UP001472866">
    <property type="component" value="Chromosome 12"/>
</dbReference>
<dbReference type="InterPro" id="IPR026258">
    <property type="entry name" value="SRP68"/>
</dbReference>
<dbReference type="GO" id="GO:0008312">
    <property type="term" value="F:7S RNA binding"/>
    <property type="evidence" value="ECO:0007669"/>
    <property type="project" value="InterPro"/>
</dbReference>
<comment type="function">
    <text evidence="10">Component of the signal recognition particle (SRP) complex, a ribonucleoprotein complex that mediates the cotranslational targeting of secretory and membrane proteins to the endoplasmic reticulum (ER). The SRP complex interacts with the signal sequence in nascent secretory and membrane proteins and directs them to the membrane of the ER.</text>
</comment>
<evidence type="ECO:0000256" key="8">
    <source>
        <dbReference type="ARBA" id="ARBA00023274"/>
    </source>
</evidence>
<dbReference type="PANTHER" id="PTHR12860:SF0">
    <property type="entry name" value="SIGNAL RECOGNITION PARTICLE SUBUNIT SRP68"/>
    <property type="match status" value="1"/>
</dbReference>
<dbReference type="GO" id="GO:0005730">
    <property type="term" value="C:nucleolus"/>
    <property type="evidence" value="ECO:0007669"/>
    <property type="project" value="UniProtKB-SubCell"/>
</dbReference>
<evidence type="ECO:0000256" key="9">
    <source>
        <dbReference type="ARBA" id="ARBA00029498"/>
    </source>
</evidence>
<reference evidence="11" key="1">
    <citation type="submission" date="2021-01" db="EMBL/GenBank/DDBJ databases">
        <authorList>
            <person name="Corre E."/>
            <person name="Pelletier E."/>
            <person name="Niang G."/>
            <person name="Scheremetjew M."/>
            <person name="Finn R."/>
            <person name="Kale V."/>
            <person name="Holt S."/>
            <person name="Cochrane G."/>
            <person name="Meng A."/>
            <person name="Brown T."/>
            <person name="Cohen L."/>
        </authorList>
    </citation>
    <scope>NUCLEOTIDE SEQUENCE</scope>
    <source>
        <strain evidence="11">RCC1871</strain>
    </source>
</reference>
<comment type="similarity">
    <text evidence="3 10">Belongs to the SRP68 family.</text>
</comment>
<proteinExistence type="inferred from homology"/>
<evidence type="ECO:0000313" key="11">
    <source>
        <dbReference type="EMBL" id="CAE0193038.1"/>
    </source>
</evidence>
<dbReference type="AlphaFoldDB" id="A0A7S3CDN0"/>
<name>A0A7S3CDN0_9CHLO</name>
<dbReference type="Gene3D" id="1.10.3450.40">
    <property type="entry name" value="Signal recognition particle, SRP68 subunit, RNA-binding domain"/>
    <property type="match status" value="1"/>
</dbReference>
<keyword evidence="4 10" id="KW-0963">Cytoplasm</keyword>
<dbReference type="EMBL" id="CP151512">
    <property type="protein sequence ID" value="WZN65393.1"/>
    <property type="molecule type" value="Genomic_DNA"/>
</dbReference>
<evidence type="ECO:0000256" key="6">
    <source>
        <dbReference type="ARBA" id="ARBA00023135"/>
    </source>
</evidence>
<protein>
    <recommendedName>
        <fullName evidence="9 10">Signal recognition particle subunit SRP68</fullName>
        <shortName evidence="10">SRP68</shortName>
    </recommendedName>
</protein>
<dbReference type="GO" id="GO:0030942">
    <property type="term" value="F:endoplasmic reticulum signal peptide binding"/>
    <property type="evidence" value="ECO:0007669"/>
    <property type="project" value="InterPro"/>
</dbReference>
<dbReference type="PIRSF" id="PIRSF038995">
    <property type="entry name" value="SRP68"/>
    <property type="match status" value="1"/>
</dbReference>
<reference evidence="12 13" key="2">
    <citation type="submission" date="2024-03" db="EMBL/GenBank/DDBJ databases">
        <title>Complete genome sequence of the green alga Chloropicon roscoffensis RCC1871.</title>
        <authorList>
            <person name="Lemieux C."/>
            <person name="Pombert J.-F."/>
            <person name="Otis C."/>
            <person name="Turmel M."/>
        </authorList>
    </citation>
    <scope>NUCLEOTIDE SEQUENCE [LARGE SCALE GENOMIC DNA]</scope>
    <source>
        <strain evidence="12 13">RCC1871</strain>
    </source>
</reference>